<keyword evidence="9" id="KW-1185">Reference proteome</keyword>
<evidence type="ECO:0000256" key="2">
    <source>
        <dbReference type="ARBA" id="ARBA00009310"/>
    </source>
</evidence>
<keyword evidence="5 7" id="KW-0472">Membrane</keyword>
<dbReference type="KEGG" id="bbo:BBOV_IV011540"/>
<dbReference type="EMBL" id="AAXT01000002">
    <property type="protein sequence ID" value="EDO07506.1"/>
    <property type="molecule type" value="Genomic_DNA"/>
</dbReference>
<evidence type="ECO:0000256" key="6">
    <source>
        <dbReference type="SAM" id="MobiDB-lite"/>
    </source>
</evidence>
<dbReference type="GeneID" id="5479308"/>
<proteinExistence type="inferred from homology"/>
<organism evidence="8 9">
    <name type="scientific">Babesia bovis</name>
    <dbReference type="NCBI Taxonomy" id="5865"/>
    <lineage>
        <taxon>Eukaryota</taxon>
        <taxon>Sar</taxon>
        <taxon>Alveolata</taxon>
        <taxon>Apicomplexa</taxon>
        <taxon>Aconoidasida</taxon>
        <taxon>Piroplasmida</taxon>
        <taxon>Babesiidae</taxon>
        <taxon>Babesia</taxon>
    </lineage>
</organism>
<feature type="region of interest" description="Disordered" evidence="6">
    <location>
        <begin position="545"/>
        <end position="587"/>
    </location>
</feature>
<dbReference type="InterPro" id="IPR008429">
    <property type="entry name" value="CLPTM1"/>
</dbReference>
<comment type="subcellular location">
    <subcellularLocation>
        <location evidence="1">Membrane</location>
        <topology evidence="1">Multi-pass membrane protein</topology>
    </subcellularLocation>
</comment>
<evidence type="ECO:0000313" key="9">
    <source>
        <dbReference type="Proteomes" id="UP000002173"/>
    </source>
</evidence>
<gene>
    <name evidence="8" type="ORF">BBOV_IV011540</name>
</gene>
<evidence type="ECO:0000256" key="5">
    <source>
        <dbReference type="ARBA" id="ARBA00023136"/>
    </source>
</evidence>
<feature type="transmembrane region" description="Helical" evidence="7">
    <location>
        <begin position="343"/>
        <end position="366"/>
    </location>
</feature>
<dbReference type="FunCoup" id="A7ASI7">
    <property type="interactions" value="56"/>
</dbReference>
<evidence type="ECO:0000256" key="3">
    <source>
        <dbReference type="ARBA" id="ARBA00022692"/>
    </source>
</evidence>
<dbReference type="STRING" id="5865.A7ASI7"/>
<dbReference type="VEuPathDB" id="PiroplasmaDB:BBOV_IV011540"/>
<evidence type="ECO:0000256" key="4">
    <source>
        <dbReference type="ARBA" id="ARBA00022989"/>
    </source>
</evidence>
<dbReference type="AlphaFoldDB" id="A7ASI7"/>
<feature type="transmembrane region" description="Helical" evidence="7">
    <location>
        <begin position="372"/>
        <end position="391"/>
    </location>
</feature>
<dbReference type="GO" id="GO:0012505">
    <property type="term" value="C:endomembrane system"/>
    <property type="evidence" value="ECO:0007669"/>
    <property type="project" value="TreeGrafter"/>
</dbReference>
<keyword evidence="3 7" id="KW-0812">Transmembrane</keyword>
<reference evidence="9" key="3">
    <citation type="journal article" date="2021" name="Int. J. Parasitol.">
        <title>Comparative analysis of gene expression between Babesia bovis blood stages and kinetes allowed by improved genome annotation.</title>
        <authorList>
            <person name="Ueti M.W."/>
            <person name="Johnson W.C."/>
            <person name="Kappmeyer L.S."/>
            <person name="Herndon D.R."/>
            <person name="Mousel M.R."/>
            <person name="Reif K.E."/>
            <person name="Taus N.S."/>
            <person name="Ifeonu O.O."/>
            <person name="Silva J.C."/>
            <person name="Suarez C.E."/>
            <person name="Brayton K.A."/>
        </authorList>
    </citation>
    <scope>NUCLEOTIDE SEQUENCE [LARGE SCALE GENOMIC DNA]</scope>
</reference>
<accession>A7ASI7</accession>
<reference evidence="8 9" key="1">
    <citation type="journal article" date="2007" name="PLoS Pathog.">
        <title>Genome sequence of Babesia bovis and comparative analysis of apicomplexan hemoprotozoa.</title>
        <authorList>
            <person name="Brayton K.A."/>
            <person name="Lau A.O.T."/>
            <person name="Herndon D.R."/>
            <person name="Hannick L."/>
            <person name="Kappmeyer L.S."/>
            <person name="Berens S.J."/>
            <person name="Bidwell S.L."/>
            <person name="Brown W.C."/>
            <person name="Crabtree J."/>
            <person name="Fadrosh D."/>
            <person name="Feldblum T."/>
            <person name="Forberger H.A."/>
            <person name="Haas B.J."/>
            <person name="Howell J.M."/>
            <person name="Khouri H."/>
            <person name="Koo H."/>
            <person name="Mann D.J."/>
            <person name="Norimine J."/>
            <person name="Paulsen I.T."/>
            <person name="Radune D."/>
            <person name="Ren Q."/>
            <person name="Smith R.K. Jr."/>
            <person name="Suarez C.E."/>
            <person name="White O."/>
            <person name="Wortman J.R."/>
            <person name="Knowles D.P. Jr."/>
            <person name="McElwain T.F."/>
            <person name="Nene V.M."/>
        </authorList>
    </citation>
    <scope>NUCLEOTIDE SEQUENCE [LARGE SCALE GENOMIC DNA]</scope>
    <source>
        <strain evidence="8">T2Bo</strain>
    </source>
</reference>
<feature type="transmembrane region" description="Helical" evidence="7">
    <location>
        <begin position="12"/>
        <end position="34"/>
    </location>
</feature>
<keyword evidence="4 7" id="KW-1133">Transmembrane helix</keyword>
<dbReference type="RefSeq" id="XP_001611074.1">
    <property type="nucleotide sequence ID" value="XM_001611024.1"/>
</dbReference>
<feature type="compositionally biased region" description="Basic and acidic residues" evidence="6">
    <location>
        <begin position="578"/>
        <end position="587"/>
    </location>
</feature>
<dbReference type="PANTHER" id="PTHR21347:SF0">
    <property type="entry name" value="LIPID SCRAMBLASE CLPTM1L"/>
    <property type="match status" value="1"/>
</dbReference>
<dbReference type="Pfam" id="PF05602">
    <property type="entry name" value="CLPTM1"/>
    <property type="match status" value="1"/>
</dbReference>
<feature type="transmembrane region" description="Helical" evidence="7">
    <location>
        <begin position="429"/>
        <end position="448"/>
    </location>
</feature>
<dbReference type="GO" id="GO:0016020">
    <property type="term" value="C:membrane"/>
    <property type="evidence" value="ECO:0007669"/>
    <property type="project" value="UniProtKB-SubCell"/>
</dbReference>
<evidence type="ECO:0000256" key="1">
    <source>
        <dbReference type="ARBA" id="ARBA00004141"/>
    </source>
</evidence>
<name>A7ASI7_BABBO</name>
<dbReference type="Proteomes" id="UP000002173">
    <property type="component" value="Unassembled WGS sequence"/>
</dbReference>
<dbReference type="OMA" id="FWVLEEH"/>
<feature type="transmembrane region" description="Helical" evidence="7">
    <location>
        <begin position="310"/>
        <end position="331"/>
    </location>
</feature>
<protein>
    <submittedName>
        <fullName evidence="8">Transmembrane CLPTM1 family protein</fullName>
    </submittedName>
</protein>
<sequence>MADNRPREGGRSTFGWLCQVIMQIVVMHILISFWRSKQGNQVTPLSGRKDGSYRNYFRNNELFDVFVYVSEKSYVDFNSLGTDADLVYSAENRVYTHKFNRSFEVEELQIPARSHFFSDEHVNLFATVFLVPHKAYSTRSTPFHKSVLREGFDGHIIVKSLPLITFREVKHEKGVNLVSSDSSQVIPESHELRKHWIPRLDVNVVYDTSVHILDPHDPYYHVYERVDSHKVYDPLLYLSQFWVLEEHYKHVTPEMAGNPLMLNIHFSTCSPTYYLICAQFKKNSETGGLLGQQSAKEFEMFKRTLMTTNIYMLIFSGAFILLHSVFSFFALKNDIQFWHRNDSMEGLSALSVIISFVCDIIVALYIFDSENVSWLIIFEIAIGLVASAWKVSKAIRIRFKRQYPFIELDNAKNYVESNTRKYDHIAIKYMSILMLPCVLGYAIYSLFYDKHKSWYSYIISVAAGSVYTFGFIMMTPQIYINYKLKSVDHLPWRALIYKSLNTFVDDVASFLIEMPWMHRLSCFRDDIIFFCYLYQRWAYRVDPNRPSAWKAPTPEIESSEQEGGKKALDDSASGGRANTHEGPARRR</sequence>
<evidence type="ECO:0000256" key="7">
    <source>
        <dbReference type="SAM" id="Phobius"/>
    </source>
</evidence>
<reference evidence="9" key="2">
    <citation type="journal article" date="2020" name="Data Brief">
        <title>Transcriptome dataset of Babesia bovis life stages within vertebrate and invertebrate hosts.</title>
        <authorList>
            <person name="Ueti M.W."/>
            <person name="Johnson W.C."/>
            <person name="Kappmeyer L.S."/>
            <person name="Herndon D.R."/>
            <person name="Mousel M.R."/>
            <person name="Reif K.E."/>
            <person name="Taus N.S."/>
            <person name="Ifeonu O.O."/>
            <person name="Silva J.C."/>
            <person name="Suarez C.E."/>
            <person name="Brayton K.A."/>
        </authorList>
    </citation>
    <scope>NUCLEOTIDE SEQUENCE [LARGE SCALE GENOMIC DNA]</scope>
</reference>
<comment type="similarity">
    <text evidence="2">Belongs to the CLPTM1 family.</text>
</comment>
<dbReference type="InParanoid" id="A7ASI7"/>
<dbReference type="PANTHER" id="PTHR21347">
    <property type="entry name" value="CLEFT LIP AND PALATE ASSOCIATED TRANSMEMBRANE PROTEIN-RELATED"/>
    <property type="match status" value="1"/>
</dbReference>
<feature type="transmembrane region" description="Helical" evidence="7">
    <location>
        <begin position="454"/>
        <end position="475"/>
    </location>
</feature>
<dbReference type="eggNOG" id="KOG2489">
    <property type="taxonomic scope" value="Eukaryota"/>
</dbReference>
<comment type="caution">
    <text evidence="8">The sequence shown here is derived from an EMBL/GenBank/DDBJ whole genome shotgun (WGS) entry which is preliminary data.</text>
</comment>
<evidence type="ECO:0000313" key="8">
    <source>
        <dbReference type="EMBL" id="EDO07506.1"/>
    </source>
</evidence>